<organism evidence="3 4">
    <name type="scientific">Umbelopsis vinacea</name>
    <dbReference type="NCBI Taxonomy" id="44442"/>
    <lineage>
        <taxon>Eukaryota</taxon>
        <taxon>Fungi</taxon>
        <taxon>Fungi incertae sedis</taxon>
        <taxon>Mucoromycota</taxon>
        <taxon>Mucoromycotina</taxon>
        <taxon>Umbelopsidomycetes</taxon>
        <taxon>Umbelopsidales</taxon>
        <taxon>Umbelopsidaceae</taxon>
        <taxon>Umbelopsis</taxon>
    </lineage>
</organism>
<dbReference type="EMBL" id="JAEPRA010000010">
    <property type="protein sequence ID" value="KAG2179717.1"/>
    <property type="molecule type" value="Genomic_DNA"/>
</dbReference>
<sequence length="260" mass="29103">MDVHASDPALCKEHHSSYDATQSLPSTPVVNASVPTSHSMQEIPQPQSAILHRSTVDIFPTLQSHHNESGYSVLTSNSEVSILPMYTPPTPSAGAMVRPMTRTEVDILRSRYEVHHAQYLRHRKSYVIALILIAIAALILVLVAFMVSSPHIVLAVGIVLIVMFVCMIHRMTVLRDVVRRERALLDLHGDPFSPTRPIHRRQYPLPDDQFLVITETSQGQERRTLISGPPEYDTATAFPPAYLPKNHSQAPREMEEGRVN</sequence>
<name>A0A8H7PSZ1_9FUNG</name>
<feature type="region of interest" description="Disordered" evidence="1">
    <location>
        <begin position="238"/>
        <end position="260"/>
    </location>
</feature>
<evidence type="ECO:0000313" key="4">
    <source>
        <dbReference type="Proteomes" id="UP000612746"/>
    </source>
</evidence>
<evidence type="ECO:0000313" key="3">
    <source>
        <dbReference type="EMBL" id="KAG2179717.1"/>
    </source>
</evidence>
<feature type="transmembrane region" description="Helical" evidence="2">
    <location>
        <begin position="126"/>
        <end position="146"/>
    </location>
</feature>
<keyword evidence="4" id="KW-1185">Reference proteome</keyword>
<feature type="compositionally biased region" description="Polar residues" evidence="1">
    <location>
        <begin position="18"/>
        <end position="44"/>
    </location>
</feature>
<accession>A0A8H7PSZ1</accession>
<evidence type="ECO:0000256" key="2">
    <source>
        <dbReference type="SAM" id="Phobius"/>
    </source>
</evidence>
<dbReference type="Proteomes" id="UP000612746">
    <property type="component" value="Unassembled WGS sequence"/>
</dbReference>
<dbReference type="AlphaFoldDB" id="A0A8H7PSZ1"/>
<feature type="transmembrane region" description="Helical" evidence="2">
    <location>
        <begin position="152"/>
        <end position="173"/>
    </location>
</feature>
<dbReference type="OrthoDB" id="2396957at2759"/>
<proteinExistence type="predicted"/>
<keyword evidence="2" id="KW-0472">Membrane</keyword>
<gene>
    <name evidence="3" type="ORF">INT44_006565</name>
</gene>
<feature type="region of interest" description="Disordered" evidence="1">
    <location>
        <begin position="1"/>
        <end position="44"/>
    </location>
</feature>
<comment type="caution">
    <text evidence="3">The sequence shown here is derived from an EMBL/GenBank/DDBJ whole genome shotgun (WGS) entry which is preliminary data.</text>
</comment>
<protein>
    <submittedName>
        <fullName evidence="3">Uncharacterized protein</fullName>
    </submittedName>
</protein>
<reference evidence="3" key="1">
    <citation type="submission" date="2020-12" db="EMBL/GenBank/DDBJ databases">
        <title>Metabolic potential, ecology and presence of endohyphal bacteria is reflected in genomic diversity of Mucoromycotina.</title>
        <authorList>
            <person name="Muszewska A."/>
            <person name="Okrasinska A."/>
            <person name="Steczkiewicz K."/>
            <person name="Drgas O."/>
            <person name="Orlowska M."/>
            <person name="Perlinska-Lenart U."/>
            <person name="Aleksandrzak-Piekarczyk T."/>
            <person name="Szatraj K."/>
            <person name="Zielenkiewicz U."/>
            <person name="Pilsyk S."/>
            <person name="Malc E."/>
            <person name="Mieczkowski P."/>
            <person name="Kruszewska J.S."/>
            <person name="Biernat P."/>
            <person name="Pawlowska J."/>
        </authorList>
    </citation>
    <scope>NUCLEOTIDE SEQUENCE</scope>
    <source>
        <strain evidence="3">WA0000051536</strain>
    </source>
</reference>
<keyword evidence="2" id="KW-0812">Transmembrane</keyword>
<feature type="compositionally biased region" description="Basic and acidic residues" evidence="1">
    <location>
        <begin position="250"/>
        <end position="260"/>
    </location>
</feature>
<feature type="compositionally biased region" description="Basic and acidic residues" evidence="1">
    <location>
        <begin position="1"/>
        <end position="17"/>
    </location>
</feature>
<evidence type="ECO:0000256" key="1">
    <source>
        <dbReference type="SAM" id="MobiDB-lite"/>
    </source>
</evidence>
<keyword evidence="2" id="KW-1133">Transmembrane helix</keyword>